<comment type="pathway">
    <text evidence="2 14">Porphyrin-containing compound metabolism; heme O biosynthesis; heme O from protoheme: step 1/1.</text>
</comment>
<dbReference type="PANTHER" id="PTHR43448:SF7">
    <property type="entry name" value="4-HYDROXYBENZOATE SOLANESYLTRANSFERASE"/>
    <property type="match status" value="1"/>
</dbReference>
<dbReference type="CDD" id="cd13957">
    <property type="entry name" value="PT_UbiA_Cox10"/>
    <property type="match status" value="1"/>
</dbReference>
<evidence type="ECO:0000256" key="2">
    <source>
        <dbReference type="ARBA" id="ARBA00004919"/>
    </source>
</evidence>
<feature type="transmembrane region" description="Helical" evidence="14">
    <location>
        <begin position="152"/>
        <end position="173"/>
    </location>
</feature>
<keyword evidence="6 14" id="KW-0812">Transmembrane</keyword>
<evidence type="ECO:0000256" key="10">
    <source>
        <dbReference type="ARBA" id="ARBA00030253"/>
    </source>
</evidence>
<evidence type="ECO:0000313" key="15">
    <source>
        <dbReference type="EMBL" id="PQO43013.1"/>
    </source>
</evidence>
<evidence type="ECO:0000256" key="9">
    <source>
        <dbReference type="ARBA" id="ARBA00023136"/>
    </source>
</evidence>
<name>A0A2S8GF20_9BACT</name>
<dbReference type="HAMAP" id="MF_00154">
    <property type="entry name" value="CyoE_CtaB"/>
    <property type="match status" value="1"/>
</dbReference>
<feature type="transmembrane region" description="Helical" evidence="14">
    <location>
        <begin position="97"/>
        <end position="117"/>
    </location>
</feature>
<evidence type="ECO:0000256" key="12">
    <source>
        <dbReference type="ARBA" id="ARBA00042475"/>
    </source>
</evidence>
<dbReference type="InterPro" id="IPR044878">
    <property type="entry name" value="UbiA_sf"/>
</dbReference>
<dbReference type="RefSeq" id="WP_105338226.1">
    <property type="nucleotide sequence ID" value="NZ_PUHZ01000024.1"/>
</dbReference>
<evidence type="ECO:0000256" key="13">
    <source>
        <dbReference type="ARBA" id="ARBA00047690"/>
    </source>
</evidence>
<evidence type="ECO:0000256" key="4">
    <source>
        <dbReference type="ARBA" id="ARBA00022475"/>
    </source>
</evidence>
<organism evidence="15 16">
    <name type="scientific">Blastopirellula marina</name>
    <dbReference type="NCBI Taxonomy" id="124"/>
    <lineage>
        <taxon>Bacteria</taxon>
        <taxon>Pseudomonadati</taxon>
        <taxon>Planctomycetota</taxon>
        <taxon>Planctomycetia</taxon>
        <taxon>Pirellulales</taxon>
        <taxon>Pirellulaceae</taxon>
        <taxon>Blastopirellula</taxon>
    </lineage>
</organism>
<dbReference type="OrthoDB" id="9814417at2"/>
<evidence type="ECO:0000313" key="16">
    <source>
        <dbReference type="Proteomes" id="UP000237819"/>
    </source>
</evidence>
<comment type="caution">
    <text evidence="15">The sequence shown here is derived from an EMBL/GenBank/DDBJ whole genome shotgun (WGS) entry which is preliminary data.</text>
</comment>
<feature type="transmembrane region" description="Helical" evidence="14">
    <location>
        <begin position="281"/>
        <end position="301"/>
    </location>
</feature>
<dbReference type="Gene3D" id="1.10.357.140">
    <property type="entry name" value="UbiA prenyltransferase"/>
    <property type="match status" value="1"/>
</dbReference>
<evidence type="ECO:0000256" key="8">
    <source>
        <dbReference type="ARBA" id="ARBA00023133"/>
    </source>
</evidence>
<evidence type="ECO:0000256" key="5">
    <source>
        <dbReference type="ARBA" id="ARBA00022679"/>
    </source>
</evidence>
<dbReference type="Pfam" id="PF01040">
    <property type="entry name" value="UbiA"/>
    <property type="match status" value="1"/>
</dbReference>
<protein>
    <recommendedName>
        <fullName evidence="11 14">Protoheme IX farnesyltransferase</fullName>
        <ecNumber evidence="3 14">2.5.1.141</ecNumber>
    </recommendedName>
    <alternativeName>
        <fullName evidence="12 14">Heme B farnesyltransferase</fullName>
    </alternativeName>
    <alternativeName>
        <fullName evidence="10 14">Heme O synthase</fullName>
    </alternativeName>
</protein>
<reference evidence="15 16" key="1">
    <citation type="submission" date="2018-02" db="EMBL/GenBank/DDBJ databases">
        <title>Comparative genomes isolates from brazilian mangrove.</title>
        <authorList>
            <person name="Araujo J.E."/>
            <person name="Taketani R.G."/>
            <person name="Silva M.C.P."/>
            <person name="Loureco M.V."/>
            <person name="Andreote F.D."/>
        </authorList>
    </citation>
    <scope>NUCLEOTIDE SEQUENCE [LARGE SCALE GENOMIC DNA]</scope>
    <source>
        <strain evidence="15 16">Nap-Phe MGV</strain>
    </source>
</reference>
<evidence type="ECO:0000256" key="14">
    <source>
        <dbReference type="HAMAP-Rule" id="MF_00154"/>
    </source>
</evidence>
<comment type="function">
    <text evidence="14">Converts heme B (protoheme IX) to heme O by substitution of the vinyl group on carbon 2 of heme B porphyrin ring with a hydroxyethyl farnesyl side group.</text>
</comment>
<gene>
    <name evidence="15" type="primary">cyoE</name>
    <name evidence="14" type="synonym">ctaB</name>
    <name evidence="15" type="ORF">C5Y93_25180</name>
</gene>
<dbReference type="GO" id="GO:0008495">
    <property type="term" value="F:protoheme IX farnesyltransferase activity"/>
    <property type="evidence" value="ECO:0007669"/>
    <property type="project" value="UniProtKB-UniRule"/>
</dbReference>
<keyword evidence="5 14" id="KW-0808">Transferase</keyword>
<dbReference type="InterPro" id="IPR006369">
    <property type="entry name" value="Protohaem_IX_farnesylTrfase"/>
</dbReference>
<evidence type="ECO:0000256" key="6">
    <source>
        <dbReference type="ARBA" id="ARBA00022692"/>
    </source>
</evidence>
<evidence type="ECO:0000256" key="11">
    <source>
        <dbReference type="ARBA" id="ARBA00040810"/>
    </source>
</evidence>
<feature type="transmembrane region" description="Helical" evidence="14">
    <location>
        <begin position="221"/>
        <end position="241"/>
    </location>
</feature>
<feature type="transmembrane region" description="Helical" evidence="14">
    <location>
        <begin position="179"/>
        <end position="200"/>
    </location>
</feature>
<feature type="transmembrane region" description="Helical" evidence="14">
    <location>
        <begin position="55"/>
        <end position="76"/>
    </location>
</feature>
<dbReference type="InterPro" id="IPR030470">
    <property type="entry name" value="UbiA_prenylTrfase_CS"/>
</dbReference>
<comment type="subcellular location">
    <subcellularLocation>
        <location evidence="1 14">Cell membrane</location>
        <topology evidence="1 14">Multi-pass membrane protein</topology>
    </subcellularLocation>
</comment>
<evidence type="ECO:0000256" key="1">
    <source>
        <dbReference type="ARBA" id="ARBA00004651"/>
    </source>
</evidence>
<keyword evidence="4 14" id="KW-1003">Cell membrane</keyword>
<comment type="miscellaneous">
    <text evidence="14">Carbon 2 of the heme B porphyrin ring is defined according to the Fischer nomenclature.</text>
</comment>
<dbReference type="PROSITE" id="PS00943">
    <property type="entry name" value="UBIA"/>
    <property type="match status" value="1"/>
</dbReference>
<comment type="similarity">
    <text evidence="14">Belongs to the UbiA prenyltransferase family. Protoheme IX farnesyltransferase subfamily.</text>
</comment>
<keyword evidence="9 14" id="KW-0472">Membrane</keyword>
<feature type="transmembrane region" description="Helical" evidence="14">
    <location>
        <begin position="247"/>
        <end position="269"/>
    </location>
</feature>
<sequence length="302" mass="32352">MSTTPLAFEQRRAGRMAIVADYVELTKPKIAVMLLAAVGVSGCVATWGQPDLWRLFHAIVGTALVAASSCVWNQCIERRIDLLMKRTRDRPLPSGRIAPRSAAMFGAALGSSGVAYLAATVGWQVAAIGAVTWLLYVVVYTPMKQASPWNTAVGAVAGALPLLMGWAAMGAAFDLRAAALFAILFFWQFPHFMAIAWIYRKDYAAAGMQMLPVVDPTGIRAGRQAIGAALALTLVSVVPFLNAPLDGAPWCIAAALALGFGQLLLAVRFSVRRDDRSARHLLWASLVYLPAMLGVLLAFPIL</sequence>
<feature type="transmembrane region" description="Helical" evidence="14">
    <location>
        <begin position="123"/>
        <end position="140"/>
    </location>
</feature>
<feature type="transmembrane region" description="Helical" evidence="14">
    <location>
        <begin position="30"/>
        <end position="49"/>
    </location>
</feature>
<keyword evidence="8 14" id="KW-0350">Heme biosynthesis</keyword>
<dbReference type="Proteomes" id="UP000237819">
    <property type="component" value="Unassembled WGS sequence"/>
</dbReference>
<dbReference type="EC" id="2.5.1.141" evidence="3 14"/>
<proteinExistence type="inferred from homology"/>
<dbReference type="GO" id="GO:0005886">
    <property type="term" value="C:plasma membrane"/>
    <property type="evidence" value="ECO:0007669"/>
    <property type="project" value="UniProtKB-SubCell"/>
</dbReference>
<dbReference type="PANTHER" id="PTHR43448">
    <property type="entry name" value="PROTOHEME IX FARNESYLTRANSFERASE, MITOCHONDRIAL"/>
    <property type="match status" value="1"/>
</dbReference>
<evidence type="ECO:0000256" key="3">
    <source>
        <dbReference type="ARBA" id="ARBA00012292"/>
    </source>
</evidence>
<keyword evidence="7 14" id="KW-1133">Transmembrane helix</keyword>
<dbReference type="UniPathway" id="UPA00834">
    <property type="reaction ID" value="UER00712"/>
</dbReference>
<dbReference type="GO" id="GO:0048034">
    <property type="term" value="P:heme O biosynthetic process"/>
    <property type="evidence" value="ECO:0007669"/>
    <property type="project" value="UniProtKB-UniRule"/>
</dbReference>
<dbReference type="NCBIfam" id="TIGR01473">
    <property type="entry name" value="cyoE_ctaB"/>
    <property type="match status" value="1"/>
</dbReference>
<dbReference type="AlphaFoldDB" id="A0A2S8GF20"/>
<comment type="catalytic activity">
    <reaction evidence="13 14">
        <text>heme b + (2E,6E)-farnesyl diphosphate + H2O = Fe(II)-heme o + diphosphate</text>
        <dbReference type="Rhea" id="RHEA:28070"/>
        <dbReference type="ChEBI" id="CHEBI:15377"/>
        <dbReference type="ChEBI" id="CHEBI:33019"/>
        <dbReference type="ChEBI" id="CHEBI:60344"/>
        <dbReference type="ChEBI" id="CHEBI:60530"/>
        <dbReference type="ChEBI" id="CHEBI:175763"/>
        <dbReference type="EC" id="2.5.1.141"/>
    </reaction>
</comment>
<accession>A0A2S8GF20</accession>
<dbReference type="InterPro" id="IPR000537">
    <property type="entry name" value="UbiA_prenyltransferase"/>
</dbReference>
<evidence type="ECO:0000256" key="7">
    <source>
        <dbReference type="ARBA" id="ARBA00022989"/>
    </source>
</evidence>
<dbReference type="EMBL" id="PUHZ01000024">
    <property type="protein sequence ID" value="PQO43013.1"/>
    <property type="molecule type" value="Genomic_DNA"/>
</dbReference>